<dbReference type="EMBL" id="KB097612">
    <property type="protein sequence ID" value="ESN93415.1"/>
    <property type="molecule type" value="Genomic_DNA"/>
</dbReference>
<reference evidence="2 4" key="2">
    <citation type="journal article" date="2013" name="Nature">
        <title>Insights into bilaterian evolution from three spiralian genomes.</title>
        <authorList>
            <person name="Simakov O."/>
            <person name="Marletaz F."/>
            <person name="Cho S.J."/>
            <person name="Edsinger-Gonzales E."/>
            <person name="Havlak P."/>
            <person name="Hellsten U."/>
            <person name="Kuo D.H."/>
            <person name="Larsson T."/>
            <person name="Lv J."/>
            <person name="Arendt D."/>
            <person name="Savage R."/>
            <person name="Osoegawa K."/>
            <person name="de Jong P."/>
            <person name="Grimwood J."/>
            <person name="Chapman J.A."/>
            <person name="Shapiro H."/>
            <person name="Aerts A."/>
            <person name="Otillar R.P."/>
            <person name="Terry A.Y."/>
            <person name="Boore J.L."/>
            <person name="Grigoriev I.V."/>
            <person name="Lindberg D.R."/>
            <person name="Seaver E.C."/>
            <person name="Weisblat D.A."/>
            <person name="Putnam N.H."/>
            <person name="Rokhsar D.S."/>
        </authorList>
    </citation>
    <scope>NUCLEOTIDE SEQUENCE</scope>
</reference>
<dbReference type="Proteomes" id="UP000015101">
    <property type="component" value="Unassembled WGS sequence"/>
</dbReference>
<dbReference type="PANTHER" id="PTHR12436:SF38">
    <property type="entry name" value="SAC3 DOMAIN-CONTAINING PROTEIN 1"/>
    <property type="match status" value="1"/>
</dbReference>
<name>T1FVN6_HELRO</name>
<dbReference type="InterPro" id="IPR045107">
    <property type="entry name" value="SAC3/GANP/THP3"/>
</dbReference>
<dbReference type="GO" id="GO:0051298">
    <property type="term" value="P:centrosome duplication"/>
    <property type="evidence" value="ECO:0000318"/>
    <property type="project" value="GO_Central"/>
</dbReference>
<dbReference type="InParanoid" id="T1FVN6"/>
<evidence type="ECO:0000313" key="2">
    <source>
        <dbReference type="EMBL" id="ESN93415.1"/>
    </source>
</evidence>
<feature type="domain" description="SAC3/GANP/THP3 conserved" evidence="1">
    <location>
        <begin position="13"/>
        <end position="164"/>
    </location>
</feature>
<protein>
    <recommendedName>
        <fullName evidence="1">SAC3/GANP/THP3 conserved domain-containing protein</fullName>
    </recommendedName>
</protein>
<dbReference type="Gene3D" id="1.25.40.990">
    <property type="match status" value="1"/>
</dbReference>
<dbReference type="HOGENOM" id="CLU_566576_0_0_1"/>
<dbReference type="GO" id="GO:0005634">
    <property type="term" value="C:nucleus"/>
    <property type="evidence" value="ECO:0000318"/>
    <property type="project" value="GO_Central"/>
</dbReference>
<dbReference type="EnsemblMetazoa" id="HelroT194088">
    <property type="protein sequence ID" value="HelroP194088"/>
    <property type="gene ID" value="HelroG194088"/>
</dbReference>
<feature type="domain" description="SAC3/GANP/THP3 conserved" evidence="1">
    <location>
        <begin position="263"/>
        <end position="385"/>
    </location>
</feature>
<dbReference type="RefSeq" id="XP_009028483.1">
    <property type="nucleotide sequence ID" value="XM_009030235.1"/>
</dbReference>
<dbReference type="GO" id="GO:0005813">
    <property type="term" value="C:centrosome"/>
    <property type="evidence" value="ECO:0000318"/>
    <property type="project" value="GO_Central"/>
</dbReference>
<gene>
    <name evidence="3" type="primary">20212882</name>
    <name evidence="2" type="ORF">HELRODRAFT_194088</name>
</gene>
<accession>T1FVN6</accession>
<reference evidence="3" key="3">
    <citation type="submission" date="2015-06" db="UniProtKB">
        <authorList>
            <consortium name="EnsemblMetazoa"/>
        </authorList>
    </citation>
    <scope>IDENTIFICATION</scope>
</reference>
<reference evidence="4" key="1">
    <citation type="submission" date="2012-12" db="EMBL/GenBank/DDBJ databases">
        <authorList>
            <person name="Hellsten U."/>
            <person name="Grimwood J."/>
            <person name="Chapman J.A."/>
            <person name="Shapiro H."/>
            <person name="Aerts A."/>
            <person name="Otillar R.P."/>
            <person name="Terry A.Y."/>
            <person name="Boore J.L."/>
            <person name="Simakov O."/>
            <person name="Marletaz F."/>
            <person name="Cho S.-J."/>
            <person name="Edsinger-Gonzales E."/>
            <person name="Havlak P."/>
            <person name="Kuo D.-H."/>
            <person name="Larsson T."/>
            <person name="Lv J."/>
            <person name="Arendt D."/>
            <person name="Savage R."/>
            <person name="Osoegawa K."/>
            <person name="de Jong P."/>
            <person name="Lindberg D.R."/>
            <person name="Seaver E.C."/>
            <person name="Weisblat D.A."/>
            <person name="Putnam N.H."/>
            <person name="Grigoriev I.V."/>
            <person name="Rokhsar D.S."/>
        </authorList>
    </citation>
    <scope>NUCLEOTIDE SEQUENCE</scope>
</reference>
<organism evidence="3 4">
    <name type="scientific">Helobdella robusta</name>
    <name type="common">Californian leech</name>
    <dbReference type="NCBI Taxonomy" id="6412"/>
    <lineage>
        <taxon>Eukaryota</taxon>
        <taxon>Metazoa</taxon>
        <taxon>Spiralia</taxon>
        <taxon>Lophotrochozoa</taxon>
        <taxon>Annelida</taxon>
        <taxon>Clitellata</taxon>
        <taxon>Hirudinea</taxon>
        <taxon>Rhynchobdellida</taxon>
        <taxon>Glossiphoniidae</taxon>
        <taxon>Helobdella</taxon>
    </lineage>
</organism>
<dbReference type="GO" id="GO:0051225">
    <property type="term" value="P:spindle assembly"/>
    <property type="evidence" value="ECO:0000318"/>
    <property type="project" value="GO_Central"/>
</dbReference>
<dbReference type="GeneID" id="20212882"/>
<dbReference type="STRING" id="6412.T1FVN6"/>
<evidence type="ECO:0000259" key="1">
    <source>
        <dbReference type="Pfam" id="PF03399"/>
    </source>
</evidence>
<dbReference type="eggNOG" id="KOG1860">
    <property type="taxonomic scope" value="Eukaryota"/>
</dbReference>
<dbReference type="KEGG" id="hro:HELRODRAFT_194088"/>
<dbReference type="CTD" id="20212882"/>
<evidence type="ECO:0000313" key="4">
    <source>
        <dbReference type="Proteomes" id="UP000015101"/>
    </source>
</evidence>
<dbReference type="AlphaFoldDB" id="T1FVN6"/>
<dbReference type="GO" id="GO:0005819">
    <property type="term" value="C:spindle"/>
    <property type="evidence" value="ECO:0000318"/>
    <property type="project" value="GO_Central"/>
</dbReference>
<dbReference type="Pfam" id="PF03399">
    <property type="entry name" value="SAC3_GANP"/>
    <property type="match status" value="2"/>
</dbReference>
<proteinExistence type="predicted"/>
<dbReference type="InterPro" id="IPR005062">
    <property type="entry name" value="SAC3/GANP/THP3_conserved"/>
</dbReference>
<dbReference type="OrthoDB" id="264795at2759"/>
<dbReference type="EMBL" id="AMQM01007418">
    <property type="status" value="NOT_ANNOTATED_CDS"/>
    <property type="molecule type" value="Genomic_DNA"/>
</dbReference>
<evidence type="ECO:0000313" key="3">
    <source>
        <dbReference type="EnsemblMetazoa" id="HelroP194088"/>
    </source>
</evidence>
<dbReference type="PANTHER" id="PTHR12436">
    <property type="entry name" value="80 KDA MCM3-ASSOCIATED PROTEIN"/>
    <property type="match status" value="1"/>
</dbReference>
<sequence>MEDSEVVGSCTTMCPRLEELTRQKYNRVHRLEQASKGDQNPIMVKEFSRAAAGKKISINDLRPSDVLLRTTFYLVNRIMTSPSESFHVIYNFIFDRLRAIRQDICLQRLKDGNVVTIYEVIVRFLIYSGYRLCDEDDSQFDPTINRSHLQECLKHLLLLYEDTVAATAAATTSTTTVTTTATTTAATNPTTDNTRMDDIIDGFNDINIDNNCSSNDVDDIKCYSVTSNGDDADNIHHDNLPPSMEKHIQHSLPSCDELPHEKHRDTEFIKYYMLLNLGNADALQSDASFMGIFELSKSWFSMKNYQRIMTMLRRSAKSKSSSSLSSSSSSSLNHLTPLEACLLHAHMDAVRINCLEIMCRAYNSKVSTCSLADLCEFLCYDLEMESSLLKDLLDSCQIDVSHDGGVVLNKAKFKMPVKILPTPATTYACSYLRLQLPTPATTYACNYLRLQLPTPATTYACNYLPTLAQASPLSSWCPLFVA</sequence>
<keyword evidence="4" id="KW-1185">Reference proteome</keyword>